<feature type="compositionally biased region" description="Polar residues" evidence="2">
    <location>
        <begin position="138"/>
        <end position="165"/>
    </location>
</feature>
<keyword evidence="1" id="KW-0863">Zinc-finger</keyword>
<dbReference type="SUPFAM" id="SSF57756">
    <property type="entry name" value="Retrovirus zinc finger-like domains"/>
    <property type="match status" value="1"/>
</dbReference>
<dbReference type="InterPro" id="IPR001878">
    <property type="entry name" value="Znf_CCHC"/>
</dbReference>
<feature type="compositionally biased region" description="Polar residues" evidence="2">
    <location>
        <begin position="102"/>
        <end position="116"/>
    </location>
</feature>
<name>A0ABD3GRZ1_9MARC</name>
<keyword evidence="1" id="KW-0479">Metal-binding</keyword>
<accession>A0ABD3GRZ1</accession>
<feature type="compositionally biased region" description="Acidic residues" evidence="2">
    <location>
        <begin position="124"/>
        <end position="136"/>
    </location>
</feature>
<feature type="domain" description="CCHC-type" evidence="3">
    <location>
        <begin position="53"/>
        <end position="67"/>
    </location>
</feature>
<keyword evidence="5" id="KW-1185">Reference proteome</keyword>
<protein>
    <recommendedName>
        <fullName evidence="3">CCHC-type domain-containing protein</fullName>
    </recommendedName>
</protein>
<feature type="compositionally biased region" description="Basic and acidic residues" evidence="2">
    <location>
        <begin position="79"/>
        <end position="88"/>
    </location>
</feature>
<dbReference type="AlphaFoldDB" id="A0ABD3GRZ1"/>
<dbReference type="InterPro" id="IPR036875">
    <property type="entry name" value="Znf_CCHC_sf"/>
</dbReference>
<dbReference type="EMBL" id="JBJQOH010000007">
    <property type="protein sequence ID" value="KAL3681222.1"/>
    <property type="molecule type" value="Genomic_DNA"/>
</dbReference>
<feature type="region of interest" description="Disordered" evidence="2">
    <location>
        <begin position="79"/>
        <end position="165"/>
    </location>
</feature>
<evidence type="ECO:0000256" key="1">
    <source>
        <dbReference type="PROSITE-ProRule" id="PRU00047"/>
    </source>
</evidence>
<dbReference type="Proteomes" id="UP001633002">
    <property type="component" value="Unassembled WGS sequence"/>
</dbReference>
<evidence type="ECO:0000313" key="4">
    <source>
        <dbReference type="EMBL" id="KAL3681222.1"/>
    </source>
</evidence>
<evidence type="ECO:0000313" key="5">
    <source>
        <dbReference type="Proteomes" id="UP001633002"/>
    </source>
</evidence>
<evidence type="ECO:0000259" key="3">
    <source>
        <dbReference type="PROSITE" id="PS50158"/>
    </source>
</evidence>
<organism evidence="4 5">
    <name type="scientific">Riccia sorocarpa</name>
    <dbReference type="NCBI Taxonomy" id="122646"/>
    <lineage>
        <taxon>Eukaryota</taxon>
        <taxon>Viridiplantae</taxon>
        <taxon>Streptophyta</taxon>
        <taxon>Embryophyta</taxon>
        <taxon>Marchantiophyta</taxon>
        <taxon>Marchantiopsida</taxon>
        <taxon>Marchantiidae</taxon>
        <taxon>Marchantiales</taxon>
        <taxon>Ricciaceae</taxon>
        <taxon>Riccia</taxon>
    </lineage>
</organism>
<gene>
    <name evidence="4" type="ORF">R1sor_024178</name>
</gene>
<keyword evidence="1" id="KW-0862">Zinc</keyword>
<proteinExistence type="predicted"/>
<dbReference type="PROSITE" id="PS50158">
    <property type="entry name" value="ZF_CCHC"/>
    <property type="match status" value="1"/>
</dbReference>
<comment type="caution">
    <text evidence="4">The sequence shown here is derived from an EMBL/GenBank/DDBJ whole genome shotgun (WGS) entry which is preliminary data.</text>
</comment>
<sequence length="208" mass="23331">MTGVNKQGKSKFADVRGLVVISIEETHPSAIEIEYEEGSTEFQLLYEYLPEGCFTCHEVGHVARFCPLTTKTRTVSKEELKEARRAVEEDNLAGSDSEEVPDQNQKPVWGGSTPNWKSAKPNDKEEDEIAEDEDEVMSTVQIASQSDTQRLQPSLDMNTSTAVELSIQENEATHLATKHSIDKHNIEMEVNTTQKWGHLQGTRRGKLD</sequence>
<evidence type="ECO:0000256" key="2">
    <source>
        <dbReference type="SAM" id="MobiDB-lite"/>
    </source>
</evidence>
<reference evidence="4 5" key="1">
    <citation type="submission" date="2024-09" db="EMBL/GenBank/DDBJ databases">
        <title>Chromosome-scale assembly of Riccia sorocarpa.</title>
        <authorList>
            <person name="Paukszto L."/>
        </authorList>
    </citation>
    <scope>NUCLEOTIDE SEQUENCE [LARGE SCALE GENOMIC DNA]</scope>
    <source>
        <strain evidence="4">LP-2024</strain>
        <tissue evidence="4">Aerial parts of the thallus</tissue>
    </source>
</reference>
<dbReference type="GO" id="GO:0008270">
    <property type="term" value="F:zinc ion binding"/>
    <property type="evidence" value="ECO:0007669"/>
    <property type="project" value="UniProtKB-KW"/>
</dbReference>